<dbReference type="GO" id="GO:0003677">
    <property type="term" value="F:DNA binding"/>
    <property type="evidence" value="ECO:0007669"/>
    <property type="project" value="InterPro"/>
</dbReference>
<dbReference type="SUPFAM" id="SSF47413">
    <property type="entry name" value="lambda repressor-like DNA-binding domains"/>
    <property type="match status" value="1"/>
</dbReference>
<gene>
    <name evidence="2" type="ORF">Psi01_60620</name>
</gene>
<protein>
    <recommendedName>
        <fullName evidence="1">HTH cro/C1-type domain-containing protein</fullName>
    </recommendedName>
</protein>
<dbReference type="CDD" id="cd00093">
    <property type="entry name" value="HTH_XRE"/>
    <property type="match status" value="1"/>
</dbReference>
<dbReference type="Gene3D" id="1.10.260.40">
    <property type="entry name" value="lambda repressor-like DNA-binding domains"/>
    <property type="match status" value="1"/>
</dbReference>
<evidence type="ECO:0000313" key="3">
    <source>
        <dbReference type="Proteomes" id="UP000619788"/>
    </source>
</evidence>
<dbReference type="SMART" id="SM00530">
    <property type="entry name" value="HTH_XRE"/>
    <property type="match status" value="1"/>
</dbReference>
<accession>A0A8J3WPA7</accession>
<reference evidence="2 3" key="1">
    <citation type="submission" date="2021-01" db="EMBL/GenBank/DDBJ databases">
        <title>Whole genome shotgun sequence of Planobispora siamensis NBRC 107568.</title>
        <authorList>
            <person name="Komaki H."/>
            <person name="Tamura T."/>
        </authorList>
    </citation>
    <scope>NUCLEOTIDE SEQUENCE [LARGE SCALE GENOMIC DNA]</scope>
    <source>
        <strain evidence="2 3">NBRC 107568</strain>
    </source>
</reference>
<dbReference type="Proteomes" id="UP000619788">
    <property type="component" value="Unassembled WGS sequence"/>
</dbReference>
<sequence length="106" mass="11739">MTSLSQRIQEERLYLGYDADDLAQAVGVTAAQVRSWEAGETEPTPEQAQQLCQVLGLPMERLHGADLTIDAETTAILCGHPGPTHDDLYEVARFKEFLAYHLDGPR</sequence>
<proteinExistence type="predicted"/>
<dbReference type="InterPro" id="IPR010982">
    <property type="entry name" value="Lambda_DNA-bd_dom_sf"/>
</dbReference>
<dbReference type="EMBL" id="BOOJ01000052">
    <property type="protein sequence ID" value="GIH95432.1"/>
    <property type="molecule type" value="Genomic_DNA"/>
</dbReference>
<dbReference type="AlphaFoldDB" id="A0A8J3WPA7"/>
<dbReference type="Pfam" id="PF01381">
    <property type="entry name" value="HTH_3"/>
    <property type="match status" value="1"/>
</dbReference>
<dbReference type="InterPro" id="IPR001387">
    <property type="entry name" value="Cro/C1-type_HTH"/>
</dbReference>
<dbReference type="PROSITE" id="PS50943">
    <property type="entry name" value="HTH_CROC1"/>
    <property type="match status" value="1"/>
</dbReference>
<evidence type="ECO:0000313" key="2">
    <source>
        <dbReference type="EMBL" id="GIH95432.1"/>
    </source>
</evidence>
<feature type="domain" description="HTH cro/C1-type" evidence="1">
    <location>
        <begin position="8"/>
        <end position="62"/>
    </location>
</feature>
<keyword evidence="3" id="KW-1185">Reference proteome</keyword>
<organism evidence="2 3">
    <name type="scientific">Planobispora siamensis</name>
    <dbReference type="NCBI Taxonomy" id="936338"/>
    <lineage>
        <taxon>Bacteria</taxon>
        <taxon>Bacillati</taxon>
        <taxon>Actinomycetota</taxon>
        <taxon>Actinomycetes</taxon>
        <taxon>Streptosporangiales</taxon>
        <taxon>Streptosporangiaceae</taxon>
        <taxon>Planobispora</taxon>
    </lineage>
</organism>
<evidence type="ECO:0000259" key="1">
    <source>
        <dbReference type="PROSITE" id="PS50943"/>
    </source>
</evidence>
<name>A0A8J3WPA7_9ACTN</name>
<comment type="caution">
    <text evidence="2">The sequence shown here is derived from an EMBL/GenBank/DDBJ whole genome shotgun (WGS) entry which is preliminary data.</text>
</comment>
<dbReference type="RefSeq" id="WP_204067527.1">
    <property type="nucleotide sequence ID" value="NZ_BOOJ01000052.1"/>
</dbReference>